<name>W9V3H7_9GAMM</name>
<dbReference type="EC" id="2.5.1.54" evidence="4"/>
<protein>
    <recommendedName>
        <fullName evidence="4">Phospho-2-dehydro-3-deoxyheptonate aldolase</fullName>
        <ecNumber evidence="4">2.5.1.54</ecNumber>
    </recommendedName>
</protein>
<dbReference type="Proteomes" id="UP000019464">
    <property type="component" value="Unassembled WGS sequence"/>
</dbReference>
<keyword evidence="3" id="KW-0170">Cobalt</keyword>
<reference evidence="5 6" key="2">
    <citation type="journal article" date="2015" name="Syst. Appl. Microbiol.">
        <title>Nitrincola nitratireducens sp. nov. isolated from a haloalkaline crater lake.</title>
        <authorList>
            <person name="Singh A."/>
            <person name="Vaidya B."/>
            <person name="Tanuku N.R."/>
            <person name="Pinnaka A.K."/>
        </authorList>
    </citation>
    <scope>NUCLEOTIDE SEQUENCE [LARGE SCALE GENOMIC DNA]</scope>
    <source>
        <strain evidence="5 6">AK23</strain>
    </source>
</reference>
<dbReference type="GO" id="GO:0003849">
    <property type="term" value="F:3-deoxy-7-phosphoheptulonate synthase activity"/>
    <property type="evidence" value="ECO:0007669"/>
    <property type="project" value="UniProtKB-EC"/>
</dbReference>
<dbReference type="PANTHER" id="PTHR21337">
    <property type="entry name" value="PHOSPHO-2-DEHYDRO-3-DEOXYHEPTONATE ALDOLASE 1, 2"/>
    <property type="match status" value="1"/>
</dbReference>
<proteinExistence type="inferred from homology"/>
<evidence type="ECO:0000256" key="4">
    <source>
        <dbReference type="RuleBase" id="RU363071"/>
    </source>
</evidence>
<comment type="catalytic activity">
    <reaction evidence="4">
        <text>D-erythrose 4-phosphate + phosphoenolpyruvate + H2O = 7-phospho-2-dehydro-3-deoxy-D-arabino-heptonate + phosphate</text>
        <dbReference type="Rhea" id="RHEA:14717"/>
        <dbReference type="ChEBI" id="CHEBI:15377"/>
        <dbReference type="ChEBI" id="CHEBI:16897"/>
        <dbReference type="ChEBI" id="CHEBI:43474"/>
        <dbReference type="ChEBI" id="CHEBI:58394"/>
        <dbReference type="ChEBI" id="CHEBI:58702"/>
        <dbReference type="EC" id="2.5.1.54"/>
    </reaction>
</comment>
<keyword evidence="3" id="KW-0464">Manganese</keyword>
<evidence type="ECO:0000313" key="5">
    <source>
        <dbReference type="EMBL" id="EXJ10702.1"/>
    </source>
</evidence>
<dbReference type="SUPFAM" id="SSF51569">
    <property type="entry name" value="Aldolase"/>
    <property type="match status" value="1"/>
</dbReference>
<sequence length="188" mass="20529">MLWIGDRTRQTDHAHVEFLKGVHNPVGIKIGPSTQIDSLLTLLDTLNPNRIPGRITLIARMGANAITELLPPLVRAVQASGHPVVWSSDPMHGNIIKASNGYKTRSVDAILTEMKGFFEVHKAEGTYAGGVHFEMTGDNVTECIGGAFQITEEGLADRYHTHCDPRLNADQSLELAFLIADTLKHARG</sequence>
<keyword evidence="2 4" id="KW-0808">Transferase</keyword>
<dbReference type="STRING" id="1229521.D791_02307"/>
<dbReference type="PANTHER" id="PTHR21337:SF0">
    <property type="entry name" value="PHOSPHO-2-DEHYDRO-3-DEOXYHEPTONATE ALDOLASE"/>
    <property type="match status" value="1"/>
</dbReference>
<dbReference type="InterPro" id="IPR002480">
    <property type="entry name" value="DAHP_synth_2"/>
</dbReference>
<dbReference type="AlphaFoldDB" id="W9V3H7"/>
<evidence type="ECO:0000313" key="6">
    <source>
        <dbReference type="Proteomes" id="UP000019464"/>
    </source>
</evidence>
<dbReference type="Gene3D" id="3.20.20.70">
    <property type="entry name" value="Aldolase class I"/>
    <property type="match status" value="1"/>
</dbReference>
<dbReference type="GO" id="GO:0009073">
    <property type="term" value="P:aromatic amino acid family biosynthetic process"/>
    <property type="evidence" value="ECO:0007669"/>
    <property type="project" value="InterPro"/>
</dbReference>
<feature type="binding site" evidence="3">
    <location>
        <position position="92"/>
    </location>
    <ligand>
        <name>Mn(2+)</name>
        <dbReference type="ChEBI" id="CHEBI:29035"/>
    </ligand>
</feature>
<dbReference type="InterPro" id="IPR013785">
    <property type="entry name" value="Aldolase_TIM"/>
</dbReference>
<keyword evidence="6" id="KW-1185">Reference proteome</keyword>
<accession>W9V3H7</accession>
<comment type="caution">
    <text evidence="5">The sequence shown here is derived from an EMBL/GenBank/DDBJ whole genome shotgun (WGS) entry which is preliminary data.</text>
</comment>
<evidence type="ECO:0000256" key="2">
    <source>
        <dbReference type="ARBA" id="ARBA00022679"/>
    </source>
</evidence>
<evidence type="ECO:0000256" key="3">
    <source>
        <dbReference type="PIRSR" id="PIRSR602480-1"/>
    </source>
</evidence>
<dbReference type="Pfam" id="PF01474">
    <property type="entry name" value="DAHP_synth_2"/>
    <property type="match status" value="1"/>
</dbReference>
<feature type="binding site" evidence="3">
    <location>
        <position position="164"/>
    </location>
    <ligand>
        <name>Mn(2+)</name>
        <dbReference type="ChEBI" id="CHEBI:29035"/>
    </ligand>
</feature>
<dbReference type="PATRIC" id="fig|1229521.3.peg.2340"/>
<feature type="binding site" evidence="3">
    <location>
        <position position="29"/>
    </location>
    <ligand>
        <name>phosphoenolpyruvate</name>
        <dbReference type="ChEBI" id="CHEBI:58702"/>
    </ligand>
</feature>
<comment type="cofactor">
    <cofactor evidence="3">
        <name>Mn(2+)</name>
        <dbReference type="ChEBI" id="CHEBI:29035"/>
    </cofactor>
    <cofactor evidence="3">
        <name>Co(2+)</name>
        <dbReference type="ChEBI" id="CHEBI:48828"/>
    </cofactor>
    <cofactor evidence="3">
        <name>Cd(2+)</name>
        <dbReference type="ChEBI" id="CHEBI:48775"/>
    </cofactor>
    <text evidence="3">Binds 1 divalent cation per subunit. The enzyme is active with manganese, cobalt or cadmium ions.</text>
</comment>
<dbReference type="EMBL" id="AONB01000011">
    <property type="protein sequence ID" value="EXJ10702.1"/>
    <property type="molecule type" value="Genomic_DNA"/>
</dbReference>
<keyword evidence="3" id="KW-0104">Cadmium</keyword>
<evidence type="ECO:0000256" key="1">
    <source>
        <dbReference type="ARBA" id="ARBA00008911"/>
    </source>
</evidence>
<organism evidence="5 6">
    <name type="scientific">Nitrincola nitratireducens</name>
    <dbReference type="NCBI Taxonomy" id="1229521"/>
    <lineage>
        <taxon>Bacteria</taxon>
        <taxon>Pseudomonadati</taxon>
        <taxon>Pseudomonadota</taxon>
        <taxon>Gammaproteobacteria</taxon>
        <taxon>Oceanospirillales</taxon>
        <taxon>Oceanospirillaceae</taxon>
        <taxon>Nitrincola</taxon>
    </lineage>
</organism>
<feature type="binding site" evidence="3">
    <location>
        <position position="134"/>
    </location>
    <ligand>
        <name>Mn(2+)</name>
        <dbReference type="ChEBI" id="CHEBI:29035"/>
    </ligand>
</feature>
<reference evidence="6" key="1">
    <citation type="submission" date="2012-11" db="EMBL/GenBank/DDBJ databases">
        <authorList>
            <person name="Singh A."/>
            <person name="Pinnaka A.K."/>
            <person name="Vaidya B."/>
        </authorList>
    </citation>
    <scope>NUCLEOTIDE SEQUENCE [LARGE SCALE GENOMIC DNA]</scope>
    <source>
        <strain evidence="6">AK23</strain>
    </source>
</reference>
<feature type="binding site" evidence="3">
    <location>
        <position position="60"/>
    </location>
    <ligand>
        <name>phosphoenolpyruvate</name>
        <dbReference type="ChEBI" id="CHEBI:58702"/>
    </ligand>
</feature>
<gene>
    <name evidence="5" type="primary">aroH_1</name>
    <name evidence="5" type="ORF">D791_02307</name>
</gene>
<comment type="similarity">
    <text evidence="1 4">Belongs to the class-II DAHP synthase family.</text>
</comment>